<evidence type="ECO:0000313" key="2">
    <source>
        <dbReference type="EMBL" id="KKR87411.1"/>
    </source>
</evidence>
<accession>A0A0G0UIR7</accession>
<dbReference type="InterPro" id="IPR001387">
    <property type="entry name" value="Cro/C1-type_HTH"/>
</dbReference>
<dbReference type="InterPro" id="IPR010982">
    <property type="entry name" value="Lambda_DNA-bd_dom_sf"/>
</dbReference>
<dbReference type="Proteomes" id="UP000034616">
    <property type="component" value="Unassembled WGS sequence"/>
</dbReference>
<gene>
    <name evidence="2" type="ORF">UU35_C0003G0038</name>
</gene>
<proteinExistence type="predicted"/>
<dbReference type="Gene3D" id="1.10.260.40">
    <property type="entry name" value="lambda repressor-like DNA-binding domains"/>
    <property type="match status" value="1"/>
</dbReference>
<keyword evidence="1" id="KW-1133">Transmembrane helix</keyword>
<dbReference type="CDD" id="cd00093">
    <property type="entry name" value="HTH_XRE"/>
    <property type="match status" value="1"/>
</dbReference>
<dbReference type="GO" id="GO:0003677">
    <property type="term" value="F:DNA binding"/>
    <property type="evidence" value="ECO:0007669"/>
    <property type="project" value="InterPro"/>
</dbReference>
<keyword evidence="1" id="KW-0472">Membrane</keyword>
<dbReference type="SUPFAM" id="SSF47413">
    <property type="entry name" value="lambda repressor-like DNA-binding domains"/>
    <property type="match status" value="1"/>
</dbReference>
<dbReference type="Pfam" id="PF13413">
    <property type="entry name" value="HTH_25"/>
    <property type="match status" value="1"/>
</dbReference>
<name>A0A0G0UIR7_9BACT</name>
<dbReference type="Gene3D" id="2.60.40.10">
    <property type="entry name" value="Immunoglobulins"/>
    <property type="match status" value="1"/>
</dbReference>
<dbReference type="PANTHER" id="PTHR34475">
    <property type="match status" value="1"/>
</dbReference>
<comment type="caution">
    <text evidence="2">The sequence shown here is derived from an EMBL/GenBank/DDBJ whole genome shotgun (WGS) entry which is preliminary data.</text>
</comment>
<dbReference type="PANTHER" id="PTHR34475:SF1">
    <property type="entry name" value="CYTOSKELETON PROTEIN RODZ"/>
    <property type="match status" value="1"/>
</dbReference>
<evidence type="ECO:0000313" key="3">
    <source>
        <dbReference type="Proteomes" id="UP000034616"/>
    </source>
</evidence>
<dbReference type="AlphaFoldDB" id="A0A0G0UIR7"/>
<sequence>MGFVVKNLKNIETFGDRLRSLRHDSNYTLDQVAEETKIQRRYLQAFESNRFCDLPEPVYARHFLKTYVKQLGGDPSYFLARFEKERGTCDLVHSLRLPRKKIRARQFLVSYHVWQAGIGLLLFTAFMGYIGSHIRTLLEPPAITIFEPNDNLSTEEAIVTVRGKTEPGVELAVNGKKILPEPDGSFATEIALERGMNMVTVEGVTKHSRKTAVYRRVVLEQETPQKYSSALSTSRL</sequence>
<protein>
    <submittedName>
        <fullName evidence="2">Transcriptional regulator, XRE family</fullName>
    </submittedName>
</protein>
<dbReference type="Pfam" id="PF09136">
    <property type="entry name" value="Glucodextran_B"/>
    <property type="match status" value="1"/>
</dbReference>
<organism evidence="2 3">
    <name type="scientific">Candidatus Uhrbacteria bacterium GW2011_GWC2_41_11</name>
    <dbReference type="NCBI Taxonomy" id="1618985"/>
    <lineage>
        <taxon>Bacteria</taxon>
        <taxon>Candidatus Uhriibacteriota</taxon>
    </lineage>
</organism>
<feature type="transmembrane region" description="Helical" evidence="1">
    <location>
        <begin position="108"/>
        <end position="130"/>
    </location>
</feature>
<dbReference type="InterPro" id="IPR013783">
    <property type="entry name" value="Ig-like_fold"/>
</dbReference>
<reference evidence="2 3" key="1">
    <citation type="journal article" date="2015" name="Nature">
        <title>rRNA introns, odd ribosomes, and small enigmatic genomes across a large radiation of phyla.</title>
        <authorList>
            <person name="Brown C.T."/>
            <person name="Hug L.A."/>
            <person name="Thomas B.C."/>
            <person name="Sharon I."/>
            <person name="Castelle C.J."/>
            <person name="Singh A."/>
            <person name="Wilkins M.J."/>
            <person name="Williams K.H."/>
            <person name="Banfield J.F."/>
        </authorList>
    </citation>
    <scope>NUCLEOTIDE SEQUENCE [LARGE SCALE GENOMIC DNA]</scope>
</reference>
<evidence type="ECO:0000256" key="1">
    <source>
        <dbReference type="SAM" id="Phobius"/>
    </source>
</evidence>
<dbReference type="InterPro" id="IPR050400">
    <property type="entry name" value="Bact_Cytoskel_RodZ"/>
</dbReference>
<keyword evidence="1" id="KW-0812">Transmembrane</keyword>
<dbReference type="EMBL" id="LCAH01000003">
    <property type="protein sequence ID" value="KKR87411.1"/>
    <property type="molecule type" value="Genomic_DNA"/>
</dbReference>